<proteinExistence type="predicted"/>
<feature type="compositionally biased region" description="Low complexity" evidence="1">
    <location>
        <begin position="46"/>
        <end position="55"/>
    </location>
</feature>
<dbReference type="AlphaFoldDB" id="A0A5E4NCH2"/>
<dbReference type="Proteomes" id="UP000325440">
    <property type="component" value="Unassembled WGS sequence"/>
</dbReference>
<feature type="region of interest" description="Disordered" evidence="1">
    <location>
        <begin position="266"/>
        <end position="289"/>
    </location>
</feature>
<dbReference type="OrthoDB" id="10467292at2759"/>
<gene>
    <name evidence="2" type="ORF">CINCED_3A002323</name>
</gene>
<evidence type="ECO:0000256" key="1">
    <source>
        <dbReference type="SAM" id="MobiDB-lite"/>
    </source>
</evidence>
<feature type="region of interest" description="Disordered" evidence="1">
    <location>
        <begin position="392"/>
        <end position="411"/>
    </location>
</feature>
<evidence type="ECO:0000313" key="3">
    <source>
        <dbReference type="Proteomes" id="UP000325440"/>
    </source>
</evidence>
<accession>A0A5E4NCH2</accession>
<feature type="region of interest" description="Disordered" evidence="1">
    <location>
        <begin position="19"/>
        <end position="55"/>
    </location>
</feature>
<reference evidence="2 3" key="1">
    <citation type="submission" date="2019-08" db="EMBL/GenBank/DDBJ databases">
        <authorList>
            <person name="Alioto T."/>
            <person name="Alioto T."/>
            <person name="Gomez Garrido J."/>
        </authorList>
    </citation>
    <scope>NUCLEOTIDE SEQUENCE [LARGE SCALE GENOMIC DNA]</scope>
</reference>
<dbReference type="EMBL" id="CABPRJ010001961">
    <property type="protein sequence ID" value="VVC42564.1"/>
    <property type="molecule type" value="Genomic_DNA"/>
</dbReference>
<evidence type="ECO:0000313" key="2">
    <source>
        <dbReference type="EMBL" id="VVC42564.1"/>
    </source>
</evidence>
<feature type="compositionally biased region" description="Basic and acidic residues" evidence="1">
    <location>
        <begin position="19"/>
        <end position="45"/>
    </location>
</feature>
<name>A0A5E4NCH2_9HEMI</name>
<protein>
    <submittedName>
        <fullName evidence="2">Uncharacterized protein</fullName>
    </submittedName>
</protein>
<sequence length="451" mass="50604">MWAGFSAVKRVDGFFRQNGERDIDRQQSVHGSVDDQHANSTDERSQSSYKTQYSTSTTKSRIALHRCAITEETKKTIDQTEDEFGCSDDSTDSDYNTNERIQWQQGITEDEGTPQSALRILETVDQNDPFEELNGRFDILRDGEHNLRYRSPARRYANSISDFDCDIDDGDVYTDIRNFNNKWKNCLPEIATLMEEMMTTKYENASQKFTNMLMNLRQNIRTSYEDLPISSLISIGPETASTCQTLLCRLDATELFSVLKNSASTSSASSRKSSLSSANTTTTSMLPTSATRQPTLVVVPGSNEVNISEDINAATFEDAFMRATSTQLTGTTSFDIFVQTGTSQKKCIATVPMKDYVKKQNPVCSKVGLVEACLYEGPGELQCTKSAFRRGDAGSRGHIGARKPAVQQKKRKRRTFRISNNVYNNISSVKCPSVQKYRMMLSQSVLEISYI</sequence>
<organism evidence="2 3">
    <name type="scientific">Cinara cedri</name>
    <dbReference type="NCBI Taxonomy" id="506608"/>
    <lineage>
        <taxon>Eukaryota</taxon>
        <taxon>Metazoa</taxon>
        <taxon>Ecdysozoa</taxon>
        <taxon>Arthropoda</taxon>
        <taxon>Hexapoda</taxon>
        <taxon>Insecta</taxon>
        <taxon>Pterygota</taxon>
        <taxon>Neoptera</taxon>
        <taxon>Paraneoptera</taxon>
        <taxon>Hemiptera</taxon>
        <taxon>Sternorrhyncha</taxon>
        <taxon>Aphidomorpha</taxon>
        <taxon>Aphidoidea</taxon>
        <taxon>Aphididae</taxon>
        <taxon>Lachninae</taxon>
        <taxon>Cinara</taxon>
    </lineage>
</organism>
<keyword evidence="3" id="KW-1185">Reference proteome</keyword>